<dbReference type="CDD" id="cd00814">
    <property type="entry name" value="MetRS_core"/>
    <property type="match status" value="1"/>
</dbReference>
<dbReference type="InterPro" id="IPR015413">
    <property type="entry name" value="Methionyl/Leucyl_tRNA_Synth"/>
</dbReference>
<dbReference type="EC" id="6.1.1.10" evidence="1"/>
<dbReference type="AlphaFoldDB" id="A0A5J4Z7N9"/>
<dbReference type="GO" id="GO:0009570">
    <property type="term" value="C:chloroplast stroma"/>
    <property type="evidence" value="ECO:0007669"/>
    <property type="project" value="TreeGrafter"/>
</dbReference>
<organism evidence="12 13">
    <name type="scientific">Porphyridium purpureum</name>
    <name type="common">Red alga</name>
    <name type="synonym">Porphyridium cruentum</name>
    <dbReference type="NCBI Taxonomy" id="35688"/>
    <lineage>
        <taxon>Eukaryota</taxon>
        <taxon>Rhodophyta</taxon>
        <taxon>Bangiophyceae</taxon>
        <taxon>Porphyridiales</taxon>
        <taxon>Porphyridiaceae</taxon>
        <taxon>Porphyridium</taxon>
    </lineage>
</organism>
<dbReference type="Gene3D" id="2.170.220.10">
    <property type="match status" value="1"/>
</dbReference>
<dbReference type="OMA" id="NMFLPDR"/>
<keyword evidence="13" id="KW-1185">Reference proteome</keyword>
<dbReference type="InterPro" id="IPR041872">
    <property type="entry name" value="Anticodon_Met"/>
</dbReference>
<evidence type="ECO:0000256" key="3">
    <source>
        <dbReference type="ARBA" id="ARBA00022741"/>
    </source>
</evidence>
<reference evidence="13" key="1">
    <citation type="journal article" date="2019" name="Nat. Commun.">
        <title>Expansion of phycobilisome linker gene families in mesophilic red algae.</title>
        <authorList>
            <person name="Lee J."/>
            <person name="Kim D."/>
            <person name="Bhattacharya D."/>
            <person name="Yoon H.S."/>
        </authorList>
    </citation>
    <scope>NUCLEOTIDE SEQUENCE [LARGE SCALE GENOMIC DNA]</scope>
    <source>
        <strain evidence="13">CCMP 1328</strain>
    </source>
</reference>
<dbReference type="InterPro" id="IPR014729">
    <property type="entry name" value="Rossmann-like_a/b/a_fold"/>
</dbReference>
<dbReference type="FunFam" id="2.170.220.10:FF:000001">
    <property type="entry name" value="methionine--tRNA ligase, mitochondrial"/>
    <property type="match status" value="1"/>
</dbReference>
<evidence type="ECO:0000259" key="11">
    <source>
        <dbReference type="Pfam" id="PF19303"/>
    </source>
</evidence>
<comment type="caution">
    <text evidence="12">The sequence shown here is derived from an EMBL/GenBank/DDBJ whole genome shotgun (WGS) entry which is preliminary data.</text>
</comment>
<dbReference type="GO" id="GO:0005524">
    <property type="term" value="F:ATP binding"/>
    <property type="evidence" value="ECO:0007669"/>
    <property type="project" value="UniProtKB-KW"/>
</dbReference>
<accession>A0A5J4Z7N9</accession>
<feature type="region of interest" description="Disordered" evidence="9">
    <location>
        <begin position="64"/>
        <end position="88"/>
    </location>
</feature>
<name>A0A5J4Z7N9_PORPP</name>
<dbReference type="EMBL" id="VRMN01000001">
    <property type="protein sequence ID" value="KAA8499188.1"/>
    <property type="molecule type" value="Genomic_DNA"/>
</dbReference>
<dbReference type="Proteomes" id="UP000324585">
    <property type="component" value="Unassembled WGS sequence"/>
</dbReference>
<dbReference type="SUPFAM" id="SSF47323">
    <property type="entry name" value="Anticodon-binding domain of a subclass of class I aminoacyl-tRNA synthetases"/>
    <property type="match status" value="1"/>
</dbReference>
<sequence>MAFVVGGRMVWKPHVGGRGSAWLGTRDMHLAAARHTYRPRLVGLARARSRSVVLVRMSTGPSQAVVPVPNGGASHSHAPSSSRAGRHGVANVPEPGTKFAITTPLYYVNAAPHMGSAYPTIAVDVLTRFYRMTDRDPVFVTGCDEHGEKIAQAAHKMGREPQEHVEIIAAQFLSLWDKLDIKYDRFARTTSSDHAKIVSEFMERVWDNGDIYKSVYEGLYCTGCEEYKDPKELNTGNVCPLHQAECEMRKEENYFFALSKYGDALLEFLEQNPNFIVPEERRNEVLGWIKSGLRDFSVSRANNPWGIRVPRDEKQTIYVWFDALLGYVSSLREEGDEVSLDACVKRGWPANLHVIGKDILRFHAVYWPAMLMSAGLPLPAQVFGHGFLTKDGLKMGKSLGNTLDPTELVDTYGATAVRYFFMRAVEFGQDGDFSNSRFIDVVNSELANSIGNLLNRSLNLLRKNCDSVIPADSQAAADAVEGGDTLRQAAQLRAAEARASFDQRNFPEACFKIVSIAHDTNGFIDAAAPWKKFKEGEEGKTEAGQTLAVVLEATRIVATALNPVVPSLTKDIYAALGFDESVYANLTWKDTEWGMLKQGHAFPTPKPVFMRLEAPQTAV</sequence>
<dbReference type="InterPro" id="IPR033911">
    <property type="entry name" value="MetRS_core"/>
</dbReference>
<dbReference type="PANTHER" id="PTHR43326:SF1">
    <property type="entry name" value="METHIONINE--TRNA LIGASE, MITOCHONDRIAL"/>
    <property type="match status" value="1"/>
</dbReference>
<dbReference type="PANTHER" id="PTHR43326">
    <property type="entry name" value="METHIONYL-TRNA SYNTHETASE"/>
    <property type="match status" value="1"/>
</dbReference>
<dbReference type="Gene3D" id="3.40.50.620">
    <property type="entry name" value="HUPs"/>
    <property type="match status" value="1"/>
</dbReference>
<dbReference type="Pfam" id="PF09334">
    <property type="entry name" value="tRNA-synt_1g"/>
    <property type="match status" value="1"/>
</dbReference>
<evidence type="ECO:0000256" key="7">
    <source>
        <dbReference type="ARBA" id="ARBA00047364"/>
    </source>
</evidence>
<dbReference type="HAMAP" id="MF_01228">
    <property type="entry name" value="Met_tRNA_synth_type2"/>
    <property type="match status" value="1"/>
</dbReference>
<evidence type="ECO:0000256" key="2">
    <source>
        <dbReference type="ARBA" id="ARBA00022598"/>
    </source>
</evidence>
<dbReference type="GO" id="GO:0006431">
    <property type="term" value="P:methionyl-tRNA aminoacylation"/>
    <property type="evidence" value="ECO:0007669"/>
    <property type="project" value="InterPro"/>
</dbReference>
<evidence type="ECO:0000256" key="6">
    <source>
        <dbReference type="ARBA" id="ARBA00023146"/>
    </source>
</evidence>
<dbReference type="GO" id="GO:0004825">
    <property type="term" value="F:methionine-tRNA ligase activity"/>
    <property type="evidence" value="ECO:0007669"/>
    <property type="project" value="UniProtKB-EC"/>
</dbReference>
<evidence type="ECO:0000256" key="8">
    <source>
        <dbReference type="RuleBase" id="RU363039"/>
    </source>
</evidence>
<keyword evidence="2 8" id="KW-0436">Ligase</keyword>
<keyword evidence="5 8" id="KW-0648">Protein biosynthesis</keyword>
<evidence type="ECO:0000256" key="1">
    <source>
        <dbReference type="ARBA" id="ARBA00012838"/>
    </source>
</evidence>
<evidence type="ECO:0000256" key="5">
    <source>
        <dbReference type="ARBA" id="ARBA00022917"/>
    </source>
</evidence>
<evidence type="ECO:0000256" key="9">
    <source>
        <dbReference type="SAM" id="MobiDB-lite"/>
    </source>
</evidence>
<evidence type="ECO:0000313" key="13">
    <source>
        <dbReference type="Proteomes" id="UP000324585"/>
    </source>
</evidence>
<comment type="catalytic activity">
    <reaction evidence="7">
        <text>tRNA(Met) + L-methionine + ATP = L-methionyl-tRNA(Met) + AMP + diphosphate</text>
        <dbReference type="Rhea" id="RHEA:13481"/>
        <dbReference type="Rhea" id="RHEA-COMP:9667"/>
        <dbReference type="Rhea" id="RHEA-COMP:9698"/>
        <dbReference type="ChEBI" id="CHEBI:30616"/>
        <dbReference type="ChEBI" id="CHEBI:33019"/>
        <dbReference type="ChEBI" id="CHEBI:57844"/>
        <dbReference type="ChEBI" id="CHEBI:78442"/>
        <dbReference type="ChEBI" id="CHEBI:78530"/>
        <dbReference type="ChEBI" id="CHEBI:456215"/>
        <dbReference type="EC" id="6.1.1.10"/>
    </reaction>
</comment>
<dbReference type="GO" id="GO:0005739">
    <property type="term" value="C:mitochondrion"/>
    <property type="evidence" value="ECO:0007669"/>
    <property type="project" value="TreeGrafter"/>
</dbReference>
<keyword evidence="4 8" id="KW-0067">ATP-binding</keyword>
<dbReference type="Pfam" id="PF19303">
    <property type="entry name" value="Anticodon_3"/>
    <property type="match status" value="1"/>
</dbReference>
<keyword evidence="6 8" id="KW-0030">Aminoacyl-tRNA synthetase</keyword>
<comment type="similarity">
    <text evidence="8">Belongs to the class-I aminoacyl-tRNA synthetase family.</text>
</comment>
<feature type="compositionally biased region" description="Low complexity" evidence="9">
    <location>
        <begin position="71"/>
        <end position="83"/>
    </location>
</feature>
<evidence type="ECO:0000256" key="4">
    <source>
        <dbReference type="ARBA" id="ARBA00022840"/>
    </source>
</evidence>
<feature type="domain" description="Methionyl/Leucyl tRNA synthetase" evidence="10">
    <location>
        <begin position="230"/>
        <end position="457"/>
    </location>
</feature>
<keyword evidence="3 8" id="KW-0547">Nucleotide-binding</keyword>
<dbReference type="PRINTS" id="PR01041">
    <property type="entry name" value="TRNASYNTHMET"/>
</dbReference>
<evidence type="ECO:0000259" key="10">
    <source>
        <dbReference type="Pfam" id="PF09334"/>
    </source>
</evidence>
<dbReference type="OrthoDB" id="24670at2759"/>
<protein>
    <recommendedName>
        <fullName evidence="1">methionine--tRNA ligase</fullName>
        <ecNumber evidence="1">6.1.1.10</ecNumber>
    </recommendedName>
</protein>
<proteinExistence type="inferred from homology"/>
<feature type="domain" description="Methionyl-tRNA synthetase anticodon-binding" evidence="11">
    <location>
        <begin position="483"/>
        <end position="614"/>
    </location>
</feature>
<evidence type="ECO:0000313" key="12">
    <source>
        <dbReference type="EMBL" id="KAA8499188.1"/>
    </source>
</evidence>
<gene>
    <name evidence="12" type="ORF">FVE85_6773</name>
</gene>
<dbReference type="SUPFAM" id="SSF52374">
    <property type="entry name" value="Nucleotidylyl transferase"/>
    <property type="match status" value="1"/>
</dbReference>
<dbReference type="InterPro" id="IPR009080">
    <property type="entry name" value="tRNAsynth_Ia_anticodon-bd"/>
</dbReference>
<dbReference type="Gene3D" id="1.10.730.10">
    <property type="entry name" value="Isoleucyl-tRNA Synthetase, Domain 1"/>
    <property type="match status" value="1"/>
</dbReference>
<dbReference type="InterPro" id="IPR023457">
    <property type="entry name" value="Met-tRNA_synth_2"/>
</dbReference>